<dbReference type="Gene3D" id="3.40.640.10">
    <property type="entry name" value="Type I PLP-dependent aspartate aminotransferase-like (Major domain)"/>
    <property type="match status" value="1"/>
</dbReference>
<evidence type="ECO:0000256" key="8">
    <source>
        <dbReference type="ARBA" id="ARBA00022898"/>
    </source>
</evidence>
<reference evidence="9" key="1">
    <citation type="submission" date="2018-05" db="EMBL/GenBank/DDBJ databases">
        <authorList>
            <person name="Lanie J.A."/>
            <person name="Ng W.-L."/>
            <person name="Kazmierczak K.M."/>
            <person name="Andrzejewski T.M."/>
            <person name="Davidsen T.M."/>
            <person name="Wayne K.J."/>
            <person name="Tettelin H."/>
            <person name="Glass J.I."/>
            <person name="Rusch D."/>
            <person name="Podicherti R."/>
            <person name="Tsui H.-C.T."/>
            <person name="Winkler M.E."/>
        </authorList>
    </citation>
    <scope>NUCLEOTIDE SEQUENCE</scope>
</reference>
<dbReference type="FunFam" id="3.40.640.10:FF:000004">
    <property type="entry name" value="Acetylornithine aminotransferase"/>
    <property type="match status" value="1"/>
</dbReference>
<dbReference type="PIRSF" id="PIRSF000521">
    <property type="entry name" value="Transaminase_4ab_Lys_Orn"/>
    <property type="match status" value="1"/>
</dbReference>
<evidence type="ECO:0000256" key="7">
    <source>
        <dbReference type="ARBA" id="ARBA00022679"/>
    </source>
</evidence>
<dbReference type="GO" id="GO:0005739">
    <property type="term" value="C:mitochondrion"/>
    <property type="evidence" value="ECO:0007669"/>
    <property type="project" value="UniProtKB-SubCell"/>
</dbReference>
<sequence length="430" mass="46201">MPTTQELLERYRAVMPSFVKPLYETPISIDHGEGGYVWDLEGNQYLDFFGGILTTMIGHSVPEVVAAVQEQAAKVMHTSTLYLNEQVVAFAEEVAAASGIPDARVLFTTSGSEANDTAILIATNYRQSNQVLAMRNSYHGRSLTAQAVTSHRSWLTSSYSGLDVHFVQGPYRLRSPFRELDDEAFTQACVSDLVQLLDMTDAGGFAALIAEPIQGVGGFATPPDGFFGAMHKVLSANKILFISDEVQTGWGRTGEHFWGYEAHGIVPDILTFAKGVGNGITLAGCVARAEVMNVLDRTSFTTFGGNPLSVAAGRATLKYVKENDLQANAARRGIQMTQLLGAECDATDWIGELRGKGLMQAIECVQPGGLEPNAAAATRLIEICKDNGLLVGKGGLYGNVIRLTPMLNVTEAEMKKGCEIVVAAIRSVNG</sequence>
<evidence type="ECO:0000256" key="3">
    <source>
        <dbReference type="ARBA" id="ARBA00008954"/>
    </source>
</evidence>
<dbReference type="AlphaFoldDB" id="A0A381Q2Q1"/>
<dbReference type="InterPro" id="IPR015421">
    <property type="entry name" value="PyrdxlP-dep_Trfase_major"/>
</dbReference>
<evidence type="ECO:0000313" key="9">
    <source>
        <dbReference type="EMBL" id="SUZ72397.1"/>
    </source>
</evidence>
<organism evidence="9">
    <name type="scientific">marine metagenome</name>
    <dbReference type="NCBI Taxonomy" id="408172"/>
    <lineage>
        <taxon>unclassified sequences</taxon>
        <taxon>metagenomes</taxon>
        <taxon>ecological metagenomes</taxon>
    </lineage>
</organism>
<evidence type="ECO:0000256" key="2">
    <source>
        <dbReference type="ARBA" id="ARBA00004173"/>
    </source>
</evidence>
<accession>A0A381Q2Q1</accession>
<proteinExistence type="inferred from homology"/>
<comment type="subcellular location">
    <subcellularLocation>
        <location evidence="2">Mitochondrion</location>
    </subcellularLocation>
</comment>
<dbReference type="Gene3D" id="3.90.1150.10">
    <property type="entry name" value="Aspartate Aminotransferase, domain 1"/>
    <property type="match status" value="1"/>
</dbReference>
<dbReference type="GO" id="GO:0008453">
    <property type="term" value="F:alanine-glyoxylate transaminase activity"/>
    <property type="evidence" value="ECO:0007669"/>
    <property type="project" value="UniProtKB-EC"/>
</dbReference>
<name>A0A381Q2Q1_9ZZZZ</name>
<dbReference type="InterPro" id="IPR005814">
    <property type="entry name" value="Aminotrans_3"/>
</dbReference>
<dbReference type="SUPFAM" id="SSF53383">
    <property type="entry name" value="PLP-dependent transferases"/>
    <property type="match status" value="1"/>
</dbReference>
<dbReference type="PANTHER" id="PTHR45688">
    <property type="match status" value="1"/>
</dbReference>
<evidence type="ECO:0000256" key="5">
    <source>
        <dbReference type="ARBA" id="ARBA00013049"/>
    </source>
</evidence>
<dbReference type="GO" id="GO:0030170">
    <property type="term" value="F:pyridoxal phosphate binding"/>
    <property type="evidence" value="ECO:0007669"/>
    <property type="project" value="InterPro"/>
</dbReference>
<evidence type="ECO:0000256" key="6">
    <source>
        <dbReference type="ARBA" id="ARBA00022576"/>
    </source>
</evidence>
<dbReference type="EC" id="2.6.1.44" evidence="5"/>
<dbReference type="Pfam" id="PF00202">
    <property type="entry name" value="Aminotran_3"/>
    <property type="match status" value="1"/>
</dbReference>
<dbReference type="PANTHER" id="PTHR45688:SF3">
    <property type="entry name" value="ALANINE--GLYOXYLATE AMINOTRANSFERASE 2, MITOCHONDRIAL"/>
    <property type="match status" value="1"/>
</dbReference>
<evidence type="ECO:0000256" key="4">
    <source>
        <dbReference type="ARBA" id="ARBA00011881"/>
    </source>
</evidence>
<comment type="similarity">
    <text evidence="3">Belongs to the class-III pyridoxal-phosphate-dependent aminotransferase family.</text>
</comment>
<keyword evidence="8" id="KW-0663">Pyridoxal phosphate</keyword>
<dbReference type="EMBL" id="UINC01001150">
    <property type="protein sequence ID" value="SUZ72397.1"/>
    <property type="molecule type" value="Genomic_DNA"/>
</dbReference>
<dbReference type="CDD" id="cd00610">
    <property type="entry name" value="OAT_like"/>
    <property type="match status" value="1"/>
</dbReference>
<keyword evidence="7" id="KW-0808">Transferase</keyword>
<keyword evidence="6" id="KW-0032">Aminotransferase</keyword>
<dbReference type="InterPro" id="IPR015424">
    <property type="entry name" value="PyrdxlP-dep_Trfase"/>
</dbReference>
<gene>
    <name evidence="9" type="ORF">METZ01_LOCUS25251</name>
</gene>
<comment type="subunit">
    <text evidence="4">Homotetramer.</text>
</comment>
<protein>
    <recommendedName>
        <fullName evidence="5">alanine--glyoxylate transaminase</fullName>
        <ecNumber evidence="5">2.6.1.44</ecNumber>
    </recommendedName>
</protein>
<evidence type="ECO:0000256" key="1">
    <source>
        <dbReference type="ARBA" id="ARBA00001933"/>
    </source>
</evidence>
<comment type="cofactor">
    <cofactor evidence="1">
        <name>pyridoxal 5'-phosphate</name>
        <dbReference type="ChEBI" id="CHEBI:597326"/>
    </cofactor>
</comment>
<dbReference type="InterPro" id="IPR015422">
    <property type="entry name" value="PyrdxlP-dep_Trfase_small"/>
</dbReference>